<dbReference type="EMBL" id="CP001830">
    <property type="protein sequence ID" value="AEH78197.1"/>
    <property type="molecule type" value="Genomic_DNA"/>
</dbReference>
<name>F7X233_SINMM</name>
<dbReference type="PATRIC" id="fig|707241.3.peg.965"/>
<dbReference type="AlphaFoldDB" id="F7X233"/>
<sequence length="102" mass="10991">MSSITTTPSTPPPPRKLFGYGEPVKTEPLGKRLAPVVDKAQAVLTEAQALCQHVTGVQALDQDPGKDDGSRGLAGQIDWQASLIEKKLDAMLQAIDTVRRRL</sequence>
<protein>
    <submittedName>
        <fullName evidence="1">Uncharacterized protein</fullName>
    </submittedName>
</protein>
<dbReference type="HOGENOM" id="CLU_2275581_0_0_5"/>
<evidence type="ECO:0000313" key="1">
    <source>
        <dbReference type="EMBL" id="AEH78197.1"/>
    </source>
</evidence>
<evidence type="ECO:0000313" key="2">
    <source>
        <dbReference type="Proteomes" id="UP000009045"/>
    </source>
</evidence>
<gene>
    <name evidence="1" type="ordered locus">SM11_chr0920</name>
</gene>
<accession>F7X233</accession>
<proteinExistence type="predicted"/>
<reference evidence="1 2" key="1">
    <citation type="journal article" date="2011" name="J. Biotechnol.">
        <title>The complete genome sequence of the dominant Sinorhizobium meliloti field isolate SM11 extends the S. meliloti pan-genome.</title>
        <authorList>
            <person name="Schneiker-Bekel S."/>
            <person name="Wibberg D."/>
            <person name="Bekel T."/>
            <person name="Blom J."/>
            <person name="Linke B."/>
            <person name="Neuweger H."/>
            <person name="Stiens M."/>
            <person name="Vorholter F.J."/>
            <person name="Weidner S."/>
            <person name="Goesmann A."/>
            <person name="Puhler A."/>
            <person name="Schluter A."/>
        </authorList>
    </citation>
    <scope>NUCLEOTIDE SEQUENCE [LARGE SCALE GENOMIC DNA]</scope>
    <source>
        <strain evidence="1 2">SM11</strain>
    </source>
</reference>
<organism evidence="1 2">
    <name type="scientific">Sinorhizobium meliloti (strain SM11)</name>
    <dbReference type="NCBI Taxonomy" id="707241"/>
    <lineage>
        <taxon>Bacteria</taxon>
        <taxon>Pseudomonadati</taxon>
        <taxon>Pseudomonadota</taxon>
        <taxon>Alphaproteobacteria</taxon>
        <taxon>Hyphomicrobiales</taxon>
        <taxon>Rhizobiaceae</taxon>
        <taxon>Sinorhizobium/Ensifer group</taxon>
        <taxon>Sinorhizobium</taxon>
    </lineage>
</organism>
<dbReference type="KEGG" id="smx:SM11_chr0920"/>
<dbReference type="Proteomes" id="UP000009045">
    <property type="component" value="Chromosome"/>
</dbReference>